<evidence type="ECO:0000256" key="1">
    <source>
        <dbReference type="ARBA" id="ARBA00001933"/>
    </source>
</evidence>
<dbReference type="SMART" id="SM00116">
    <property type="entry name" value="CBS"/>
    <property type="match status" value="2"/>
</dbReference>
<organism evidence="6 7">
    <name type="scientific">Ulvibacter antarcticus</name>
    <dbReference type="NCBI Taxonomy" id="442714"/>
    <lineage>
        <taxon>Bacteria</taxon>
        <taxon>Pseudomonadati</taxon>
        <taxon>Bacteroidota</taxon>
        <taxon>Flavobacteriia</taxon>
        <taxon>Flavobacteriales</taxon>
        <taxon>Flavobacteriaceae</taxon>
        <taxon>Ulvibacter</taxon>
    </lineage>
</organism>
<dbReference type="FunFam" id="3.40.50.1100:FF:000118">
    <property type="entry name" value="Related to CYS4-cystathionine beta-synthase"/>
    <property type="match status" value="1"/>
</dbReference>
<protein>
    <submittedName>
        <fullName evidence="6">Cystathionine beta-synthase</fullName>
    </submittedName>
</protein>
<evidence type="ECO:0000313" key="6">
    <source>
        <dbReference type="EMBL" id="RMA56714.1"/>
    </source>
</evidence>
<dbReference type="PROSITE" id="PS51371">
    <property type="entry name" value="CBS"/>
    <property type="match status" value="1"/>
</dbReference>
<dbReference type="InterPro" id="IPR001216">
    <property type="entry name" value="P-phosphate_BS"/>
</dbReference>
<accession>A0A3L9Y8L6</accession>
<dbReference type="Proteomes" id="UP000271339">
    <property type="component" value="Unassembled WGS sequence"/>
</dbReference>
<dbReference type="GO" id="GO:0016765">
    <property type="term" value="F:transferase activity, transferring alkyl or aryl (other than methyl) groups"/>
    <property type="evidence" value="ECO:0007669"/>
    <property type="project" value="UniProtKB-ARBA"/>
</dbReference>
<dbReference type="Gene3D" id="3.10.580.10">
    <property type="entry name" value="CBS-domain"/>
    <property type="match status" value="1"/>
</dbReference>
<name>A0A3L9Y8L6_9FLAO</name>
<dbReference type="InterPro" id="IPR036052">
    <property type="entry name" value="TrpB-like_PALP_sf"/>
</dbReference>
<dbReference type="FunFam" id="3.40.50.1100:FF:000003">
    <property type="entry name" value="Cystathionine beta-synthase"/>
    <property type="match status" value="1"/>
</dbReference>
<keyword evidence="7" id="KW-1185">Reference proteome</keyword>
<gene>
    <name evidence="6" type="ORF">BXY75_3225</name>
</gene>
<dbReference type="GO" id="GO:0006535">
    <property type="term" value="P:cysteine biosynthetic process from serine"/>
    <property type="evidence" value="ECO:0007669"/>
    <property type="project" value="InterPro"/>
</dbReference>
<dbReference type="InterPro" id="IPR046342">
    <property type="entry name" value="CBS_dom_sf"/>
</dbReference>
<keyword evidence="3" id="KW-0663">Pyridoxal phosphate</keyword>
<dbReference type="Pfam" id="PF00571">
    <property type="entry name" value="CBS"/>
    <property type="match status" value="2"/>
</dbReference>
<dbReference type="InterPro" id="IPR050214">
    <property type="entry name" value="Cys_Synth/Cystath_Beta-Synth"/>
</dbReference>
<feature type="domain" description="CBS" evidence="5">
    <location>
        <begin position="340"/>
        <end position="398"/>
    </location>
</feature>
<proteinExistence type="inferred from homology"/>
<dbReference type="InterPro" id="IPR000644">
    <property type="entry name" value="CBS_dom"/>
</dbReference>
<comment type="similarity">
    <text evidence="2">Belongs to the cysteine synthase/cystathionine beta-synthase family.</text>
</comment>
<dbReference type="PROSITE" id="PS00901">
    <property type="entry name" value="CYS_SYNTHASE"/>
    <property type="match status" value="1"/>
</dbReference>
<dbReference type="OrthoDB" id="9808024at2"/>
<dbReference type="AlphaFoldDB" id="A0A3L9Y8L6"/>
<dbReference type="SUPFAM" id="SSF54631">
    <property type="entry name" value="CBS-domain pair"/>
    <property type="match status" value="1"/>
</dbReference>
<evidence type="ECO:0000313" key="7">
    <source>
        <dbReference type="Proteomes" id="UP000271339"/>
    </source>
</evidence>
<sequence length="452" mass="50183">MEYAENILGTIGNTPLVKINKLAEEIPALVLAKYETFNPGNSVKDRMALTMIEDAEADGRLQPGGTIIEGTSGNTGMGLALAAIVKGYKMICVISDKQSKEKMDILRAVGSKVIVCPTNVEPDDPRSYYSTSKRLAEETPNSWYVNQYDNPSNAKAHYQSTGPEIWKQTDGKVTHFVVGVGTGGTISGVGKYLKEQNPNVKIWGIDTYGSVFKKYHETGIFDENEIYPYITEGIGEDILPKNVDFSVIDGFTKVTDKDAAIYTQKLSKIEGMFLGNSAGAAMKGLLQLKEHFTKDDVVVVLFHDHGSRYVGKMYNDEWMRDRGFIEEEITVASDLIKDHADKPLITVKTEELVGHAIERMKQYKISQIPVEDNTGFVGALDETDLLREYMVNKNISDLPIKDVMHKPFPIVKKTTTVEEVSKLMSKENNAVLVDLGDGKYHIITKHDIISAL</sequence>
<dbReference type="SUPFAM" id="SSF53686">
    <property type="entry name" value="Tryptophan synthase beta subunit-like PLP-dependent enzymes"/>
    <property type="match status" value="1"/>
</dbReference>
<dbReference type="PANTHER" id="PTHR10314">
    <property type="entry name" value="CYSTATHIONINE BETA-SYNTHASE"/>
    <property type="match status" value="1"/>
</dbReference>
<evidence type="ECO:0000256" key="2">
    <source>
        <dbReference type="ARBA" id="ARBA00007103"/>
    </source>
</evidence>
<evidence type="ECO:0000256" key="4">
    <source>
        <dbReference type="PROSITE-ProRule" id="PRU00703"/>
    </source>
</evidence>
<comment type="cofactor">
    <cofactor evidence="1">
        <name>pyridoxal 5'-phosphate</name>
        <dbReference type="ChEBI" id="CHEBI:597326"/>
    </cofactor>
</comment>
<comment type="caution">
    <text evidence="6">The sequence shown here is derived from an EMBL/GenBank/DDBJ whole genome shotgun (WGS) entry which is preliminary data.</text>
</comment>
<dbReference type="Pfam" id="PF00291">
    <property type="entry name" value="PALP"/>
    <property type="match status" value="1"/>
</dbReference>
<dbReference type="Gene3D" id="3.40.50.1100">
    <property type="match status" value="2"/>
</dbReference>
<dbReference type="InterPro" id="IPR001926">
    <property type="entry name" value="TrpB-like_PALP"/>
</dbReference>
<dbReference type="EMBL" id="REFC01000016">
    <property type="protein sequence ID" value="RMA56714.1"/>
    <property type="molecule type" value="Genomic_DNA"/>
</dbReference>
<evidence type="ECO:0000259" key="5">
    <source>
        <dbReference type="PROSITE" id="PS51371"/>
    </source>
</evidence>
<keyword evidence="4" id="KW-0129">CBS domain</keyword>
<evidence type="ECO:0000256" key="3">
    <source>
        <dbReference type="ARBA" id="ARBA00022898"/>
    </source>
</evidence>
<reference evidence="6 7" key="1">
    <citation type="submission" date="2018-10" db="EMBL/GenBank/DDBJ databases">
        <title>Genomic Encyclopedia of Archaeal and Bacterial Type Strains, Phase II (KMG-II): from individual species to whole genera.</title>
        <authorList>
            <person name="Goeker M."/>
        </authorList>
    </citation>
    <scope>NUCLEOTIDE SEQUENCE [LARGE SCALE GENOMIC DNA]</scope>
    <source>
        <strain evidence="6 7">DSM 23424</strain>
    </source>
</reference>
<dbReference type="RefSeq" id="WP_121908755.1">
    <property type="nucleotide sequence ID" value="NZ_REFC01000016.1"/>
</dbReference>
<dbReference type="CDD" id="cd01561">
    <property type="entry name" value="CBS_like"/>
    <property type="match status" value="1"/>
</dbReference>